<evidence type="ECO:0000313" key="4">
    <source>
        <dbReference type="Proteomes" id="UP000087171"/>
    </source>
</evidence>
<evidence type="ECO:0000256" key="2">
    <source>
        <dbReference type="SAM" id="MobiDB-lite"/>
    </source>
</evidence>
<feature type="region of interest" description="Disordered" evidence="2">
    <location>
        <begin position="128"/>
        <end position="151"/>
    </location>
</feature>
<organism evidence="4 5">
    <name type="scientific">Cicer arietinum</name>
    <name type="common">Chickpea</name>
    <name type="synonym">Garbanzo</name>
    <dbReference type="NCBI Taxonomy" id="3827"/>
    <lineage>
        <taxon>Eukaryota</taxon>
        <taxon>Viridiplantae</taxon>
        <taxon>Streptophyta</taxon>
        <taxon>Embryophyta</taxon>
        <taxon>Tracheophyta</taxon>
        <taxon>Spermatophyta</taxon>
        <taxon>Magnoliopsida</taxon>
        <taxon>eudicotyledons</taxon>
        <taxon>Gunneridae</taxon>
        <taxon>Pentapetalae</taxon>
        <taxon>rosids</taxon>
        <taxon>fabids</taxon>
        <taxon>Fabales</taxon>
        <taxon>Fabaceae</taxon>
        <taxon>Papilionoideae</taxon>
        <taxon>50 kb inversion clade</taxon>
        <taxon>NPAAA clade</taxon>
        <taxon>Hologalegina</taxon>
        <taxon>IRL clade</taxon>
        <taxon>Cicereae</taxon>
        <taxon>Cicer</taxon>
    </lineage>
</organism>
<dbReference type="PANTHER" id="PTHR31529">
    <property type="entry name" value="LOB DOMAIN CONTAINING PROTEIN"/>
    <property type="match status" value="1"/>
</dbReference>
<evidence type="ECO:0000313" key="5">
    <source>
        <dbReference type="RefSeq" id="XP_004510943.1"/>
    </source>
</evidence>
<dbReference type="eggNOG" id="ENOG502RXJX">
    <property type="taxonomic scope" value="Eukaryota"/>
</dbReference>
<dbReference type="KEGG" id="cam:101509036"/>
<dbReference type="OrthoDB" id="1903788at2759"/>
<dbReference type="PaxDb" id="3827-XP_004510943.1"/>
<evidence type="ECO:0000256" key="1">
    <source>
        <dbReference type="ARBA" id="ARBA00005474"/>
    </source>
</evidence>
<dbReference type="GO" id="GO:0045893">
    <property type="term" value="P:positive regulation of DNA-templated transcription"/>
    <property type="evidence" value="ECO:0007669"/>
    <property type="project" value="TreeGrafter"/>
</dbReference>
<dbReference type="PANTHER" id="PTHR31529:SF28">
    <property type="entry name" value="LOB DOMAIN-CONTAINING PROTEIN 19"/>
    <property type="match status" value="1"/>
</dbReference>
<dbReference type="Pfam" id="PF03195">
    <property type="entry name" value="LOB"/>
    <property type="match status" value="1"/>
</dbReference>
<dbReference type="STRING" id="3827.A0A1S2YWB0"/>
<sequence length="216" mass="23716">MDYCGGKIGGNERSGPCGACKFLRRKCVKGCIFAPYFDSDQGTVHFAAVHKVFGASNASKLLMRIPSHKRLDAVVTLCYEALARSRDPLYGCVGHIFALQQQVMSLQAELTYVQHSLATMQRLPISVAPSLPNPQSSSPSLHSSSSHQLGTNADLQSASNMSMHFDPFQQLSTSLDSSSFFNQSDQQPQDEELQALAREFVSRYLPGVRFQPSNSH</sequence>
<dbReference type="PROSITE" id="PS50891">
    <property type="entry name" value="LOB"/>
    <property type="match status" value="1"/>
</dbReference>
<proteinExistence type="inferred from homology"/>
<dbReference type="Proteomes" id="UP000087171">
    <property type="component" value="Chromosome Ca7"/>
</dbReference>
<evidence type="ECO:0000259" key="3">
    <source>
        <dbReference type="PROSITE" id="PS50891"/>
    </source>
</evidence>
<name>A0A1S2YWB0_CICAR</name>
<accession>A0A1S2YWB0</accession>
<feature type="domain" description="LOB" evidence="3">
    <location>
        <begin position="15"/>
        <end position="117"/>
    </location>
</feature>
<feature type="compositionally biased region" description="Low complexity" evidence="2">
    <location>
        <begin position="129"/>
        <end position="148"/>
    </location>
</feature>
<dbReference type="AlphaFoldDB" id="A0A1S2YWB0"/>
<dbReference type="GO" id="GO:0005634">
    <property type="term" value="C:nucleus"/>
    <property type="evidence" value="ECO:0007669"/>
    <property type="project" value="TreeGrafter"/>
</dbReference>
<comment type="similarity">
    <text evidence="1">Belongs to the LOB domain-containing protein family.</text>
</comment>
<dbReference type="GeneID" id="101509036"/>
<keyword evidence="4" id="KW-1185">Reference proteome</keyword>
<dbReference type="InterPro" id="IPR004883">
    <property type="entry name" value="LOB"/>
</dbReference>
<dbReference type="RefSeq" id="XP_004510943.1">
    <property type="nucleotide sequence ID" value="XM_004510886.3"/>
</dbReference>
<gene>
    <name evidence="5" type="primary">LOC101509036</name>
</gene>
<reference evidence="4" key="1">
    <citation type="journal article" date="2013" name="Nat. Biotechnol.">
        <title>Draft genome sequence of chickpea (Cicer arietinum) provides a resource for trait improvement.</title>
        <authorList>
            <person name="Varshney R.K."/>
            <person name="Song C."/>
            <person name="Saxena R.K."/>
            <person name="Azam S."/>
            <person name="Yu S."/>
            <person name="Sharpe A.G."/>
            <person name="Cannon S."/>
            <person name="Baek J."/>
            <person name="Rosen B.D."/>
            <person name="Tar'an B."/>
            <person name="Millan T."/>
            <person name="Zhang X."/>
            <person name="Ramsay L.D."/>
            <person name="Iwata A."/>
            <person name="Wang Y."/>
            <person name="Nelson W."/>
            <person name="Farmer A.D."/>
            <person name="Gaur P.M."/>
            <person name="Soderlund C."/>
            <person name="Penmetsa R.V."/>
            <person name="Xu C."/>
            <person name="Bharti A.K."/>
            <person name="He W."/>
            <person name="Winter P."/>
            <person name="Zhao S."/>
            <person name="Hane J.K."/>
            <person name="Carrasquilla-Garcia N."/>
            <person name="Condie J.A."/>
            <person name="Upadhyaya H.D."/>
            <person name="Luo M.C."/>
            <person name="Thudi M."/>
            <person name="Gowda C.L."/>
            <person name="Singh N.P."/>
            <person name="Lichtenzveig J."/>
            <person name="Gali K.K."/>
            <person name="Rubio J."/>
            <person name="Nadarajan N."/>
            <person name="Dolezel J."/>
            <person name="Bansal K.C."/>
            <person name="Xu X."/>
            <person name="Edwards D."/>
            <person name="Zhang G."/>
            <person name="Kahl G."/>
            <person name="Gil J."/>
            <person name="Singh K.B."/>
            <person name="Datta S.K."/>
            <person name="Jackson S.A."/>
            <person name="Wang J."/>
            <person name="Cook D.R."/>
        </authorList>
    </citation>
    <scope>NUCLEOTIDE SEQUENCE [LARGE SCALE GENOMIC DNA]</scope>
    <source>
        <strain evidence="4">cv. CDC Frontier</strain>
    </source>
</reference>
<dbReference type="GO" id="GO:0009755">
    <property type="term" value="P:hormone-mediated signaling pathway"/>
    <property type="evidence" value="ECO:0007669"/>
    <property type="project" value="TreeGrafter"/>
</dbReference>
<reference evidence="5" key="2">
    <citation type="submission" date="2025-08" db="UniProtKB">
        <authorList>
            <consortium name="RefSeq"/>
        </authorList>
    </citation>
    <scope>IDENTIFICATION</scope>
    <source>
        <tissue evidence="5">Etiolated seedlings</tissue>
    </source>
</reference>
<protein>
    <submittedName>
        <fullName evidence="5">LOB domain-containing protein 19-like</fullName>
    </submittedName>
</protein>